<dbReference type="InterPro" id="IPR036148">
    <property type="entry name" value="MmgE/PrpD_sf"/>
</dbReference>
<protein>
    <submittedName>
        <fullName evidence="4">MmgE/PrpD family protein</fullName>
    </submittedName>
</protein>
<organism evidence="4 5">
    <name type="scientific">Raoultibacter massiliensis</name>
    <dbReference type="NCBI Taxonomy" id="1852371"/>
    <lineage>
        <taxon>Bacteria</taxon>
        <taxon>Bacillati</taxon>
        <taxon>Actinomycetota</taxon>
        <taxon>Coriobacteriia</taxon>
        <taxon>Eggerthellales</taxon>
        <taxon>Eggerthellaceae</taxon>
        <taxon>Raoultibacter</taxon>
    </lineage>
</organism>
<dbReference type="PANTHER" id="PTHR16943">
    <property type="entry name" value="2-METHYLCITRATE DEHYDRATASE-RELATED"/>
    <property type="match status" value="1"/>
</dbReference>
<evidence type="ECO:0000313" key="5">
    <source>
        <dbReference type="Proteomes" id="UP001487305"/>
    </source>
</evidence>
<evidence type="ECO:0000313" key="4">
    <source>
        <dbReference type="EMBL" id="MEQ3363604.1"/>
    </source>
</evidence>
<dbReference type="Gene3D" id="1.10.4100.10">
    <property type="entry name" value="2-methylcitrate dehydratase PrpD"/>
    <property type="match status" value="1"/>
</dbReference>
<dbReference type="Proteomes" id="UP001487305">
    <property type="component" value="Unassembled WGS sequence"/>
</dbReference>
<dbReference type="Pfam" id="PF19305">
    <property type="entry name" value="MmgE_PrpD_C"/>
    <property type="match status" value="1"/>
</dbReference>
<evidence type="ECO:0000259" key="3">
    <source>
        <dbReference type="Pfam" id="PF19305"/>
    </source>
</evidence>
<comment type="caution">
    <text evidence="4">The sequence shown here is derived from an EMBL/GenBank/DDBJ whole genome shotgun (WGS) entry which is preliminary data.</text>
</comment>
<dbReference type="EMBL" id="JBBNOP010000010">
    <property type="protein sequence ID" value="MEQ3363604.1"/>
    <property type="molecule type" value="Genomic_DNA"/>
</dbReference>
<reference evidence="4 5" key="1">
    <citation type="submission" date="2024-04" db="EMBL/GenBank/DDBJ databases">
        <title>Human intestinal bacterial collection.</title>
        <authorList>
            <person name="Pauvert C."/>
            <person name="Hitch T.C.A."/>
            <person name="Clavel T."/>
        </authorList>
    </citation>
    <scope>NUCLEOTIDE SEQUENCE [LARGE SCALE GENOMIC DNA]</scope>
    <source>
        <strain evidence="4 5">CLA-KB-H42</strain>
    </source>
</reference>
<dbReference type="Gene3D" id="3.30.1330.120">
    <property type="entry name" value="2-methylcitrate dehydratase PrpD"/>
    <property type="match status" value="1"/>
</dbReference>
<evidence type="ECO:0000256" key="1">
    <source>
        <dbReference type="ARBA" id="ARBA00006174"/>
    </source>
</evidence>
<dbReference type="Pfam" id="PF03972">
    <property type="entry name" value="MmgE_PrpD_N"/>
    <property type="match status" value="1"/>
</dbReference>
<dbReference type="SUPFAM" id="SSF103378">
    <property type="entry name" value="2-methylcitrate dehydratase PrpD"/>
    <property type="match status" value="1"/>
</dbReference>
<dbReference type="InterPro" id="IPR045336">
    <property type="entry name" value="MmgE_PrpD_N"/>
</dbReference>
<gene>
    <name evidence="4" type="ORF">AAA083_11530</name>
</gene>
<dbReference type="InterPro" id="IPR042188">
    <property type="entry name" value="MmgE/PrpD_sf_2"/>
</dbReference>
<sequence>MNPSEEFAVHIVNAKFEDLPDAILLRAKERLADSVGVMSAGARGVGVLGSIQMVKAWGGAEESSIVNFGDMVPAHAAAFVNSLQLRSFDFEAIDAEGYITRWPAHVTSTTIPVALALAEWKRLSGKEMLLAMLLGDDMACRLTEATRFDPLGCFDGNGTANCLGAAAISAKALGLGEAETLAAFGIALNMAGGTMQNTQGFWTFKLGNALSAYHGIFAAEMALRGFEALDDPITGPKCFMDMFAKNGDTSELVKELGTRYFSDAVIKPWACCRGNHVVLDAARECLQGRILRAEDVKKVRFGATKSLTNGDFPFGSTCECDGLFNRRFTLSTYILTGQVVAASYAPEWMTSTELKEMLDKLEFYEWNPLAGAKGSGGFAACIDIELVNGETMHGEVKGDILGDVERKPLPKADFEAKFETNAAFGGKVDMGKLREAYDVAWSIEQIDDMAEFVQLLVP</sequence>
<dbReference type="RefSeq" id="WP_102373815.1">
    <property type="nucleotide sequence ID" value="NZ_JBBNOP010000010.1"/>
</dbReference>
<name>A0ABV1JEU2_9ACTN</name>
<dbReference type="InterPro" id="IPR042183">
    <property type="entry name" value="MmgE/PrpD_sf_1"/>
</dbReference>
<accession>A0ABV1JEU2</accession>
<feature type="domain" description="MmgE/PrpD C-terminal" evidence="3">
    <location>
        <begin position="269"/>
        <end position="423"/>
    </location>
</feature>
<dbReference type="InterPro" id="IPR005656">
    <property type="entry name" value="MmgE_PrpD"/>
</dbReference>
<comment type="similarity">
    <text evidence="1">Belongs to the PrpD family.</text>
</comment>
<dbReference type="InterPro" id="IPR045337">
    <property type="entry name" value="MmgE_PrpD_C"/>
</dbReference>
<proteinExistence type="inferred from homology"/>
<dbReference type="PANTHER" id="PTHR16943:SF8">
    <property type="entry name" value="2-METHYLCITRATE DEHYDRATASE"/>
    <property type="match status" value="1"/>
</dbReference>
<evidence type="ECO:0000259" key="2">
    <source>
        <dbReference type="Pfam" id="PF03972"/>
    </source>
</evidence>
<keyword evidence="5" id="KW-1185">Reference proteome</keyword>
<feature type="domain" description="MmgE/PrpD N-terminal" evidence="2">
    <location>
        <begin position="5"/>
        <end position="248"/>
    </location>
</feature>